<protein>
    <submittedName>
        <fullName evidence="4">Siderophore biosynthesis protein</fullName>
    </submittedName>
</protein>
<dbReference type="InterPro" id="IPR037143">
    <property type="entry name" value="4-PPantetheinyl_Trfase_dom_sf"/>
</dbReference>
<sequence>MAVIEKYIEDDCCWGIWKMEENFENLLQQFNNPAQVLEQMQHLTAPFRRLEWLSVRALLKDLCGEEKQVNYLPSGKPYLADQSYQISISHTKGYVAVILNPDKRVGIDIEQYGERILKLRSKFLSEKEIAAIYSDKEVLHLLLHWSAKETMFKLLGEEGVDFKEHLLIAPFMPEDNGRFDACEMRTAKQQKFRLHYRVHSDFVITWSQLSL</sequence>
<dbReference type="PANTHER" id="PTHR12215:SF10">
    <property type="entry name" value="L-AMINOADIPATE-SEMIALDEHYDE DEHYDROGENASE-PHOSPHOPANTETHEINYL TRANSFERASE"/>
    <property type="match status" value="1"/>
</dbReference>
<reference evidence="4 5" key="1">
    <citation type="submission" date="2023-04" db="EMBL/GenBank/DDBJ databases">
        <title>Draft genome sequence of acteroides sedimenti strain YN3PY1.</title>
        <authorList>
            <person name="Yoshida N."/>
        </authorList>
    </citation>
    <scope>NUCLEOTIDE SEQUENCE [LARGE SCALE GENOMIC DNA]</scope>
    <source>
        <strain evidence="4 5">YN3PY1</strain>
    </source>
</reference>
<dbReference type="SUPFAM" id="SSF56214">
    <property type="entry name" value="4'-phosphopantetheinyl transferase"/>
    <property type="match status" value="2"/>
</dbReference>
<organism evidence="4 5">
    <name type="scientific">Bacteroides sedimenti</name>
    <dbReference type="NCBI Taxonomy" id="2136147"/>
    <lineage>
        <taxon>Bacteria</taxon>
        <taxon>Pseudomonadati</taxon>
        <taxon>Bacteroidota</taxon>
        <taxon>Bacteroidia</taxon>
        <taxon>Bacteroidales</taxon>
        <taxon>Bacteroidaceae</taxon>
        <taxon>Bacteroides</taxon>
    </lineage>
</organism>
<dbReference type="InterPro" id="IPR008278">
    <property type="entry name" value="4-PPantetheinyl_Trfase_dom"/>
</dbReference>
<keyword evidence="2" id="KW-0808">Transferase</keyword>
<dbReference type="InterPro" id="IPR050559">
    <property type="entry name" value="P-Pant_transferase_sf"/>
</dbReference>
<dbReference type="Pfam" id="PF01648">
    <property type="entry name" value="ACPS"/>
    <property type="match status" value="1"/>
</dbReference>
<proteinExistence type="inferred from homology"/>
<comment type="similarity">
    <text evidence="1">Belongs to the P-Pant transferase superfamily. Gsp/Sfp/HetI/AcpT family.</text>
</comment>
<evidence type="ECO:0000256" key="2">
    <source>
        <dbReference type="ARBA" id="ARBA00022679"/>
    </source>
</evidence>
<evidence type="ECO:0000313" key="5">
    <source>
        <dbReference type="Proteomes" id="UP001496674"/>
    </source>
</evidence>
<evidence type="ECO:0000313" key="4">
    <source>
        <dbReference type="EMBL" id="BEG98281.1"/>
    </source>
</evidence>
<evidence type="ECO:0000256" key="1">
    <source>
        <dbReference type="ARBA" id="ARBA00010990"/>
    </source>
</evidence>
<dbReference type="PANTHER" id="PTHR12215">
    <property type="entry name" value="PHOSPHOPANTETHEINE TRANSFERASE"/>
    <property type="match status" value="1"/>
</dbReference>
<feature type="domain" description="4'-phosphopantetheinyl transferase" evidence="3">
    <location>
        <begin position="104"/>
        <end position="205"/>
    </location>
</feature>
<name>A0ABN6Z9J5_9BACE</name>
<keyword evidence="5" id="KW-1185">Reference proteome</keyword>
<dbReference type="RefSeq" id="WP_353333081.1">
    <property type="nucleotide sequence ID" value="NZ_AP028055.1"/>
</dbReference>
<dbReference type="Proteomes" id="UP001496674">
    <property type="component" value="Chromosome"/>
</dbReference>
<dbReference type="Gene3D" id="3.90.470.20">
    <property type="entry name" value="4'-phosphopantetheinyl transferase domain"/>
    <property type="match status" value="1"/>
</dbReference>
<accession>A0ABN6Z9J5</accession>
<gene>
    <name evidence="4" type="ORF">BSYN_05460</name>
</gene>
<evidence type="ECO:0000259" key="3">
    <source>
        <dbReference type="Pfam" id="PF01648"/>
    </source>
</evidence>
<dbReference type="EMBL" id="AP028055">
    <property type="protein sequence ID" value="BEG98281.1"/>
    <property type="molecule type" value="Genomic_DNA"/>
</dbReference>